<evidence type="ECO:0000313" key="1">
    <source>
        <dbReference type="EMBL" id="CDH59968.1"/>
    </source>
</evidence>
<evidence type="ECO:0000313" key="2">
    <source>
        <dbReference type="Proteomes" id="UP000027586"/>
    </source>
</evidence>
<dbReference type="Proteomes" id="UP000027586">
    <property type="component" value="Unassembled WGS sequence"/>
</dbReference>
<dbReference type="AlphaFoldDB" id="A0A068SC60"/>
<reference evidence="1" key="1">
    <citation type="submission" date="2013-08" db="EMBL/GenBank/DDBJ databases">
        <title>Gene expansion shapes genome architecture in the human pathogen Lichtheimia corymbifera: an evolutionary genomics analysis in the ancient terrestrial Mucorales (Mucoromycotina).</title>
        <authorList>
            <person name="Schwartze V.U."/>
            <person name="Winter S."/>
            <person name="Shelest E."/>
            <person name="Marcet-Houben M."/>
            <person name="Horn F."/>
            <person name="Wehner S."/>
            <person name="Hoffmann K."/>
            <person name="Riege K."/>
            <person name="Sammeth M."/>
            <person name="Nowrousian M."/>
            <person name="Valiante V."/>
            <person name="Linde J."/>
            <person name="Jacobsen I.D."/>
            <person name="Marz M."/>
            <person name="Brakhage A.A."/>
            <person name="Gabaldon T."/>
            <person name="Bocker S."/>
            <person name="Voigt K."/>
        </authorList>
    </citation>
    <scope>NUCLEOTIDE SEQUENCE [LARGE SCALE GENOMIC DNA]</scope>
    <source>
        <strain evidence="1">FSU 9682</strain>
    </source>
</reference>
<gene>
    <name evidence="1" type="ORF">LCOR_10768.1</name>
</gene>
<organism evidence="1 2">
    <name type="scientific">Lichtheimia corymbifera JMRC:FSU:9682</name>
    <dbReference type="NCBI Taxonomy" id="1263082"/>
    <lineage>
        <taxon>Eukaryota</taxon>
        <taxon>Fungi</taxon>
        <taxon>Fungi incertae sedis</taxon>
        <taxon>Mucoromycota</taxon>
        <taxon>Mucoromycotina</taxon>
        <taxon>Mucoromycetes</taxon>
        <taxon>Mucorales</taxon>
        <taxon>Lichtheimiaceae</taxon>
        <taxon>Lichtheimia</taxon>
    </lineage>
</organism>
<dbReference type="VEuPathDB" id="FungiDB:LCOR_10768.1"/>
<dbReference type="EMBL" id="CBTN010000079">
    <property type="protein sequence ID" value="CDH59968.1"/>
    <property type="molecule type" value="Genomic_DNA"/>
</dbReference>
<proteinExistence type="predicted"/>
<accession>A0A068SC60</accession>
<comment type="caution">
    <text evidence="1">The sequence shown here is derived from an EMBL/GenBank/DDBJ whole genome shotgun (WGS) entry which is preliminary data.</text>
</comment>
<name>A0A068SC60_9FUNG</name>
<protein>
    <submittedName>
        <fullName evidence="1">Uncharacterized protein</fullName>
    </submittedName>
</protein>
<sequence>MRGGRLHVARRWILLDSDRKLLLDRVSFPQALLPVEMPPSLDLTFSNTHLHGYAYLLHFVCNIGLVKDIAKSVTQSIALNKRFGLERDLLKHVTLPIITKLPNYNMHLLNTMQGK</sequence>
<keyword evidence="2" id="KW-1185">Reference proteome</keyword>